<evidence type="ECO:0000313" key="1">
    <source>
        <dbReference type="EMBL" id="KAF2892101.1"/>
    </source>
</evidence>
<keyword evidence="2" id="KW-1185">Reference proteome</keyword>
<accession>A0A8K0CUY3</accession>
<name>A0A8K0CUY3_IGNLU</name>
<evidence type="ECO:0000313" key="2">
    <source>
        <dbReference type="Proteomes" id="UP000801492"/>
    </source>
</evidence>
<dbReference type="OrthoDB" id="6773446at2759"/>
<feature type="non-terminal residue" evidence="1">
    <location>
        <position position="1"/>
    </location>
</feature>
<reference evidence="1" key="1">
    <citation type="submission" date="2019-08" db="EMBL/GenBank/DDBJ databases">
        <title>The genome of the North American firefly Photinus pyralis.</title>
        <authorList>
            <consortium name="Photinus pyralis genome working group"/>
            <person name="Fallon T.R."/>
            <person name="Sander Lower S.E."/>
            <person name="Weng J.-K."/>
        </authorList>
    </citation>
    <scope>NUCLEOTIDE SEQUENCE</scope>
    <source>
        <strain evidence="1">TRF0915ILg1</strain>
        <tissue evidence="1">Whole body</tissue>
    </source>
</reference>
<dbReference type="AlphaFoldDB" id="A0A8K0CUY3"/>
<sequence>FVDDGILGGDPETVLKGFCKIKELFSKMGLEINPAKCELFFVGTKEQKVFDEFSVASPGIQIIEELTLFASPVIDEAISSTFCKKLENINRLINRLSNNNPFKIAIGLRLGLNLNRTHTCLCEEIVLPNSHHGLSCKRGYGKTSRHQRINEVILRTLNTAGYPSTLEPPRLSRTDNKCPDGMTRFSWSGGKPLVWDFTCINTLALCYTQQLISKPGSIAELAAKYVDIEEQGYSYVPIAVETMGPWSLSVIKLIKDIGYKIKILTDDKRSTSYLIQRISLEIQRGNASCVLNTFPPSERLNEIFYL</sequence>
<protein>
    <submittedName>
        <fullName evidence="1">Uncharacterized protein</fullName>
    </submittedName>
</protein>
<proteinExistence type="predicted"/>
<comment type="caution">
    <text evidence="1">The sequence shown here is derived from an EMBL/GenBank/DDBJ whole genome shotgun (WGS) entry which is preliminary data.</text>
</comment>
<dbReference type="Proteomes" id="UP000801492">
    <property type="component" value="Unassembled WGS sequence"/>
</dbReference>
<organism evidence="1 2">
    <name type="scientific">Ignelater luminosus</name>
    <name type="common">Cucubano</name>
    <name type="synonym">Pyrophorus luminosus</name>
    <dbReference type="NCBI Taxonomy" id="2038154"/>
    <lineage>
        <taxon>Eukaryota</taxon>
        <taxon>Metazoa</taxon>
        <taxon>Ecdysozoa</taxon>
        <taxon>Arthropoda</taxon>
        <taxon>Hexapoda</taxon>
        <taxon>Insecta</taxon>
        <taxon>Pterygota</taxon>
        <taxon>Neoptera</taxon>
        <taxon>Endopterygota</taxon>
        <taxon>Coleoptera</taxon>
        <taxon>Polyphaga</taxon>
        <taxon>Elateriformia</taxon>
        <taxon>Elateroidea</taxon>
        <taxon>Elateridae</taxon>
        <taxon>Agrypninae</taxon>
        <taxon>Pyrophorini</taxon>
        <taxon>Ignelater</taxon>
    </lineage>
</organism>
<gene>
    <name evidence="1" type="ORF">ILUMI_14072</name>
</gene>
<dbReference type="EMBL" id="VTPC01013246">
    <property type="protein sequence ID" value="KAF2892101.1"/>
    <property type="molecule type" value="Genomic_DNA"/>
</dbReference>